<dbReference type="AlphaFoldDB" id="A0A7X1B0K7"/>
<reference evidence="1 2" key="1">
    <citation type="submission" date="2020-07" db="EMBL/GenBank/DDBJ databases">
        <authorList>
            <person name="Feng X."/>
        </authorList>
    </citation>
    <scope>NUCLEOTIDE SEQUENCE [LARGE SCALE GENOMIC DNA]</scope>
    <source>
        <strain evidence="1 2">JCM14086</strain>
    </source>
</reference>
<name>A0A7X1B0K7_9BACT</name>
<accession>A0A7X1B0K7</accession>
<protein>
    <submittedName>
        <fullName evidence="1">Uncharacterized protein</fullName>
    </submittedName>
</protein>
<dbReference type="Proteomes" id="UP000525652">
    <property type="component" value="Unassembled WGS sequence"/>
</dbReference>
<dbReference type="RefSeq" id="WP_185694047.1">
    <property type="nucleotide sequence ID" value="NZ_JACHVA010000126.1"/>
</dbReference>
<comment type="caution">
    <text evidence="1">The sequence shown here is derived from an EMBL/GenBank/DDBJ whole genome shotgun (WGS) entry which is preliminary data.</text>
</comment>
<proteinExistence type="predicted"/>
<organism evidence="1 2">
    <name type="scientific">Puniceicoccus vermicola</name>
    <dbReference type="NCBI Taxonomy" id="388746"/>
    <lineage>
        <taxon>Bacteria</taxon>
        <taxon>Pseudomonadati</taxon>
        <taxon>Verrucomicrobiota</taxon>
        <taxon>Opitutia</taxon>
        <taxon>Puniceicoccales</taxon>
        <taxon>Puniceicoccaceae</taxon>
        <taxon>Puniceicoccus</taxon>
    </lineage>
</organism>
<keyword evidence="2" id="KW-1185">Reference proteome</keyword>
<evidence type="ECO:0000313" key="2">
    <source>
        <dbReference type="Proteomes" id="UP000525652"/>
    </source>
</evidence>
<dbReference type="EMBL" id="JACHVA010000126">
    <property type="protein sequence ID" value="MBC2603421.1"/>
    <property type="molecule type" value="Genomic_DNA"/>
</dbReference>
<gene>
    <name evidence="1" type="ORF">H5P30_16680</name>
</gene>
<sequence length="157" mass="17275">MIPRTPLFIAAVLLTFSPTGSVIQAREEASPPALPDRLSELTVSEYQQEGIGTASFRLQGEIEPASQNDALVVSARKIGSDETISVIRDPEEPPRPGGLQFHLRGNHETSYGFYRLAVSDGRARKDLGTIHWRHKGRSIQFISPEDSNHAYPPEIAS</sequence>
<evidence type="ECO:0000313" key="1">
    <source>
        <dbReference type="EMBL" id="MBC2603421.1"/>
    </source>
</evidence>